<dbReference type="GO" id="GO:0016052">
    <property type="term" value="P:carbohydrate catabolic process"/>
    <property type="evidence" value="ECO:0007669"/>
    <property type="project" value="InterPro"/>
</dbReference>
<gene>
    <name evidence="11" type="ORF">APICC_06476</name>
</gene>
<dbReference type="InterPro" id="IPR036849">
    <property type="entry name" value="Enolase-like_C_sf"/>
</dbReference>
<dbReference type="PROSITE" id="PS00909">
    <property type="entry name" value="MR_MLE_2"/>
    <property type="match status" value="1"/>
</dbReference>
<sequence>MEILITDIDVKDIRFPTSLLADGSDAMHTDPDYSCTYVTIKTNKGIEGYGLTFTLGRGTEIVVQACKSMSYLVKGENANNIFTHFGIFWRKLTSESQLRWIGPEKGVIHLATAAIINALWDLWARIEKKPVWKLLTDLTPEQLISTIDFRYITDVITKEEAIKLLKDNQKGKEEREMILRKNGYPAYTTQVGWLGYSDSKVKELCAKYLALGFTSFKAKVGQNLTDDIRRCQLIRDVIGYENKLMVDANQIWDINEAIEWMKQLIKFKPTWIEEPTSPDDVLGHVKIANELRPHGIGVATGEMCANRVMFKQLLQAKAIDYCQIDSARIGGINEILSVYLMAKKLNVPVCPHAGGVGLCEMVQHLQMWDFICLNTSTENRVIEYVDQQHEHFEYPVYIQNACYMPPTRPGYSTKFTEDTIKNYSYPNGEKWKNMYKKDSSNLIQII</sequence>
<dbReference type="GO" id="GO:0009063">
    <property type="term" value="P:amino acid catabolic process"/>
    <property type="evidence" value="ECO:0007669"/>
    <property type="project" value="InterPro"/>
</dbReference>
<dbReference type="InterPro" id="IPR029065">
    <property type="entry name" value="Enolase_C-like"/>
</dbReference>
<keyword evidence="12" id="KW-1185">Reference proteome</keyword>
<evidence type="ECO:0000256" key="2">
    <source>
        <dbReference type="ARBA" id="ARBA00001946"/>
    </source>
</evidence>
<proteinExistence type="inferred from homology"/>
<dbReference type="PANTHER" id="PTHR13794">
    <property type="entry name" value="ENOLASE SUPERFAMILY, MANDELATE RACEMASE"/>
    <property type="match status" value="1"/>
</dbReference>
<dbReference type="InterPro" id="IPR029017">
    <property type="entry name" value="Enolase-like_N"/>
</dbReference>
<evidence type="ECO:0000256" key="7">
    <source>
        <dbReference type="ARBA" id="ARBA00061144"/>
    </source>
</evidence>
<keyword evidence="5" id="KW-0460">Magnesium</keyword>
<evidence type="ECO:0000313" key="12">
    <source>
        <dbReference type="Proteomes" id="UP000242457"/>
    </source>
</evidence>
<evidence type="ECO:0000256" key="6">
    <source>
        <dbReference type="ARBA" id="ARBA00023239"/>
    </source>
</evidence>
<dbReference type="SFLD" id="SFLDS00001">
    <property type="entry name" value="Enolase"/>
    <property type="match status" value="1"/>
</dbReference>
<evidence type="ECO:0000256" key="1">
    <source>
        <dbReference type="ARBA" id="ARBA00001737"/>
    </source>
</evidence>
<evidence type="ECO:0000256" key="3">
    <source>
        <dbReference type="ARBA" id="ARBA00013142"/>
    </source>
</evidence>
<name>A0A2A3EQK7_APICC</name>
<dbReference type="CDD" id="cd03324">
    <property type="entry name" value="rTSbeta_L-fuconate_dehydratase"/>
    <property type="match status" value="1"/>
</dbReference>
<organism evidence="11 12">
    <name type="scientific">Apis cerana cerana</name>
    <name type="common">Oriental honeybee</name>
    <dbReference type="NCBI Taxonomy" id="94128"/>
    <lineage>
        <taxon>Eukaryota</taxon>
        <taxon>Metazoa</taxon>
        <taxon>Ecdysozoa</taxon>
        <taxon>Arthropoda</taxon>
        <taxon>Hexapoda</taxon>
        <taxon>Insecta</taxon>
        <taxon>Pterygota</taxon>
        <taxon>Neoptera</taxon>
        <taxon>Endopterygota</taxon>
        <taxon>Hymenoptera</taxon>
        <taxon>Apocrita</taxon>
        <taxon>Aculeata</taxon>
        <taxon>Apoidea</taxon>
        <taxon>Anthophila</taxon>
        <taxon>Apidae</taxon>
        <taxon>Apis</taxon>
    </lineage>
</organism>
<dbReference type="STRING" id="94128.A0A2A3EQK7"/>
<keyword evidence="6" id="KW-0456">Lyase</keyword>
<evidence type="ECO:0000256" key="8">
    <source>
        <dbReference type="ARBA" id="ARBA00073815"/>
    </source>
</evidence>
<dbReference type="EC" id="4.2.1.68" evidence="3"/>
<dbReference type="InterPro" id="IPR046945">
    <property type="entry name" value="RHMD-like"/>
</dbReference>
<keyword evidence="4" id="KW-0479">Metal-binding</keyword>
<reference evidence="11 12" key="1">
    <citation type="submission" date="2014-07" db="EMBL/GenBank/DDBJ databases">
        <title>Genomic and transcriptomic analysis on Apis cerana provide comprehensive insights into honey bee biology.</title>
        <authorList>
            <person name="Diao Q."/>
            <person name="Sun L."/>
            <person name="Zheng H."/>
            <person name="Zheng H."/>
            <person name="Xu S."/>
            <person name="Wang S."/>
            <person name="Zeng Z."/>
            <person name="Hu F."/>
            <person name="Su S."/>
            <person name="Wu J."/>
        </authorList>
    </citation>
    <scope>NUCLEOTIDE SEQUENCE [LARGE SCALE GENOMIC DNA]</scope>
    <source>
        <tissue evidence="11">Pupae without intestine</tissue>
    </source>
</reference>
<dbReference type="InterPro" id="IPR034610">
    <property type="entry name" value="L-fuconate_dehydratase"/>
</dbReference>
<dbReference type="FunFam" id="3.20.20.120:FF:000007">
    <property type="entry name" value="Mitochondrial enolase superfamily member 1"/>
    <property type="match status" value="1"/>
</dbReference>
<comment type="catalytic activity">
    <reaction evidence="1">
        <text>L-fuconate = 2-dehydro-3-deoxy-L-fuconate + H2O</text>
        <dbReference type="Rhea" id="RHEA:22772"/>
        <dbReference type="ChEBI" id="CHEBI:15377"/>
        <dbReference type="ChEBI" id="CHEBI:21291"/>
        <dbReference type="ChEBI" id="CHEBI:37448"/>
        <dbReference type="EC" id="4.2.1.68"/>
    </reaction>
</comment>
<evidence type="ECO:0000256" key="4">
    <source>
        <dbReference type="ARBA" id="ARBA00022723"/>
    </source>
</evidence>
<evidence type="ECO:0000313" key="11">
    <source>
        <dbReference type="EMBL" id="PBC34073.1"/>
    </source>
</evidence>
<dbReference type="Proteomes" id="UP000242457">
    <property type="component" value="Unassembled WGS sequence"/>
</dbReference>
<dbReference type="Pfam" id="PF13378">
    <property type="entry name" value="MR_MLE_C"/>
    <property type="match status" value="1"/>
</dbReference>
<dbReference type="AlphaFoldDB" id="A0A2A3EQK7"/>
<protein>
    <recommendedName>
        <fullName evidence="8">Mitochondrial enolase superfamily member 1</fullName>
        <ecNumber evidence="3">4.2.1.68</ecNumber>
    </recommendedName>
    <alternativeName>
        <fullName evidence="9">L-fuconate dehydratase</fullName>
    </alternativeName>
</protein>
<dbReference type="Gene3D" id="3.30.390.10">
    <property type="entry name" value="Enolase-like, N-terminal domain"/>
    <property type="match status" value="1"/>
</dbReference>
<accession>A0A2A3EQK7</accession>
<dbReference type="InterPro" id="IPR013342">
    <property type="entry name" value="Mandelate_racemase_C"/>
</dbReference>
<comment type="cofactor">
    <cofactor evidence="2">
        <name>Mg(2+)</name>
        <dbReference type="ChEBI" id="CHEBI:18420"/>
    </cofactor>
</comment>
<evidence type="ECO:0000256" key="9">
    <source>
        <dbReference type="ARBA" id="ARBA00078003"/>
    </source>
</evidence>
<dbReference type="Pfam" id="PF02746">
    <property type="entry name" value="MR_MLE_N"/>
    <property type="match status" value="1"/>
</dbReference>
<dbReference type="SFLD" id="SFLDG00179">
    <property type="entry name" value="mandelate_racemase"/>
    <property type="match status" value="1"/>
</dbReference>
<comment type="similarity">
    <text evidence="7">Belongs to the mandelate racemase/muconate lactonizing enzyme family. ENOSF1 subfamily.</text>
</comment>
<dbReference type="SUPFAM" id="SSF51604">
    <property type="entry name" value="Enolase C-terminal domain-like"/>
    <property type="match status" value="1"/>
</dbReference>
<dbReference type="Gene3D" id="3.20.20.120">
    <property type="entry name" value="Enolase-like C-terminal domain"/>
    <property type="match status" value="1"/>
</dbReference>
<evidence type="ECO:0000256" key="5">
    <source>
        <dbReference type="ARBA" id="ARBA00022842"/>
    </source>
</evidence>
<dbReference type="GO" id="GO:0000287">
    <property type="term" value="F:magnesium ion binding"/>
    <property type="evidence" value="ECO:0007669"/>
    <property type="project" value="TreeGrafter"/>
</dbReference>
<dbReference type="PANTHER" id="PTHR13794:SF58">
    <property type="entry name" value="MITOCHONDRIAL ENOLASE SUPERFAMILY MEMBER 1"/>
    <property type="match status" value="1"/>
</dbReference>
<feature type="domain" description="Mandelate racemase/muconate lactonizing enzyme C-terminal" evidence="10">
    <location>
        <begin position="198"/>
        <end position="294"/>
    </location>
</feature>
<dbReference type="SMART" id="SM00922">
    <property type="entry name" value="MR_MLE"/>
    <property type="match status" value="1"/>
</dbReference>
<dbReference type="GO" id="GO:0050023">
    <property type="term" value="F:L-fuconate dehydratase activity"/>
    <property type="evidence" value="ECO:0007669"/>
    <property type="project" value="UniProtKB-EC"/>
</dbReference>
<dbReference type="SUPFAM" id="SSF54826">
    <property type="entry name" value="Enolase N-terminal domain-like"/>
    <property type="match status" value="1"/>
</dbReference>
<dbReference type="EMBL" id="KZ288193">
    <property type="protein sequence ID" value="PBC34073.1"/>
    <property type="molecule type" value="Genomic_DNA"/>
</dbReference>
<dbReference type="SFLD" id="SFLDF00111">
    <property type="entry name" value="L-fuconate_dehydratase"/>
    <property type="match status" value="1"/>
</dbReference>
<dbReference type="OrthoDB" id="14161at2759"/>
<dbReference type="InterPro" id="IPR018110">
    <property type="entry name" value="Mandel_Rmase/mucon_lact_enz_CS"/>
</dbReference>
<evidence type="ECO:0000259" key="10">
    <source>
        <dbReference type="SMART" id="SM00922"/>
    </source>
</evidence>
<dbReference type="InterPro" id="IPR013341">
    <property type="entry name" value="Mandelate_racemase_N_dom"/>
</dbReference>